<reference evidence="1" key="1">
    <citation type="submission" date="2020-04" db="EMBL/GenBank/DDBJ databases">
        <authorList>
            <person name="Alioto T."/>
            <person name="Alioto T."/>
            <person name="Gomez Garrido J."/>
        </authorList>
    </citation>
    <scope>NUCLEOTIDE SEQUENCE</scope>
    <source>
        <strain evidence="1">A484AB</strain>
    </source>
</reference>
<evidence type="ECO:0000313" key="2">
    <source>
        <dbReference type="Proteomes" id="UP001152795"/>
    </source>
</evidence>
<protein>
    <submittedName>
        <fullName evidence="1">Uncharacterized protein</fullName>
    </submittedName>
</protein>
<name>A0A7D9J7N4_PARCT</name>
<gene>
    <name evidence="1" type="ORF">PACLA_8A081221</name>
</gene>
<keyword evidence="2" id="KW-1185">Reference proteome</keyword>
<proteinExistence type="predicted"/>
<dbReference type="Proteomes" id="UP001152795">
    <property type="component" value="Unassembled WGS sequence"/>
</dbReference>
<dbReference type="EMBL" id="CACRXK020012617">
    <property type="protein sequence ID" value="CAB4023664.1"/>
    <property type="molecule type" value="Genomic_DNA"/>
</dbReference>
<sequence length="55" mass="6229">MEGEENASEPRQILEKDGFPLEIISKMEDAKFVYHGMEDKESKLNSAGIKTNELT</sequence>
<comment type="caution">
    <text evidence="1">The sequence shown here is derived from an EMBL/GenBank/DDBJ whole genome shotgun (WGS) entry which is preliminary data.</text>
</comment>
<organism evidence="1 2">
    <name type="scientific">Paramuricea clavata</name>
    <name type="common">Red gorgonian</name>
    <name type="synonym">Violescent sea-whip</name>
    <dbReference type="NCBI Taxonomy" id="317549"/>
    <lineage>
        <taxon>Eukaryota</taxon>
        <taxon>Metazoa</taxon>
        <taxon>Cnidaria</taxon>
        <taxon>Anthozoa</taxon>
        <taxon>Octocorallia</taxon>
        <taxon>Malacalcyonacea</taxon>
        <taxon>Plexauridae</taxon>
        <taxon>Paramuricea</taxon>
    </lineage>
</organism>
<dbReference type="AlphaFoldDB" id="A0A7D9J7N4"/>
<evidence type="ECO:0000313" key="1">
    <source>
        <dbReference type="EMBL" id="CAB4023664.1"/>
    </source>
</evidence>
<accession>A0A7D9J7N4</accession>